<dbReference type="AlphaFoldDB" id="A0A5X4PE36"/>
<reference evidence="1" key="1">
    <citation type="submission" date="2018-11" db="EMBL/GenBank/DDBJ databases">
        <authorList>
            <person name="Ashton P.M."/>
            <person name="Dallman T."/>
            <person name="Nair S."/>
            <person name="De Pinna E."/>
            <person name="Peters T."/>
            <person name="Grant K."/>
        </authorList>
    </citation>
    <scope>NUCLEOTIDE SEQUENCE</scope>
    <source>
        <strain evidence="1">638096</strain>
    </source>
</reference>
<organism evidence="1">
    <name type="scientific">Salmonella enterica subsp. enterica serovar Hull</name>
    <dbReference type="NCBI Taxonomy" id="1403564"/>
    <lineage>
        <taxon>Bacteria</taxon>
        <taxon>Pseudomonadati</taxon>
        <taxon>Pseudomonadota</taxon>
        <taxon>Gammaproteobacteria</taxon>
        <taxon>Enterobacterales</taxon>
        <taxon>Enterobacteriaceae</taxon>
        <taxon>Salmonella</taxon>
    </lineage>
</organism>
<gene>
    <name evidence="1" type="ORF">EHB58_09670</name>
</gene>
<evidence type="ECO:0000313" key="1">
    <source>
        <dbReference type="EMBL" id="EBZ8648478.1"/>
    </source>
</evidence>
<comment type="caution">
    <text evidence="1">The sequence shown here is derived from an EMBL/GenBank/DDBJ whole genome shotgun (WGS) entry which is preliminary data.</text>
</comment>
<proteinExistence type="predicted"/>
<dbReference type="EMBL" id="AAHSMS010000010">
    <property type="protein sequence ID" value="EBZ8648478.1"/>
    <property type="molecule type" value="Genomic_DNA"/>
</dbReference>
<name>A0A5X4PE36_SALET</name>
<accession>A0A5X4PE36</accession>
<protein>
    <submittedName>
        <fullName evidence="1">Uncharacterized protein</fullName>
    </submittedName>
</protein>
<sequence length="68" mass="8068">MKITKTHTGIVITRDGAKRFRLYENGNYWIAGKNERYHKSTGRRQFAESTRRRLLLDSIRPINMETTL</sequence>